<sequence>MMCTKQFYWSTISPAVLHCILPPSPPTHTLKCRTTRLL</sequence>
<dbReference type="AlphaFoldDB" id="A0A0A9AKQ7"/>
<reference evidence="1" key="1">
    <citation type="submission" date="2014-09" db="EMBL/GenBank/DDBJ databases">
        <authorList>
            <person name="Magalhaes I.L.F."/>
            <person name="Oliveira U."/>
            <person name="Santos F.R."/>
            <person name="Vidigal T.H.D.A."/>
            <person name="Brescovit A.D."/>
            <person name="Santos A.J."/>
        </authorList>
    </citation>
    <scope>NUCLEOTIDE SEQUENCE</scope>
    <source>
        <tissue evidence="1">Shoot tissue taken approximately 20 cm above the soil surface</tissue>
    </source>
</reference>
<evidence type="ECO:0000313" key="1">
    <source>
        <dbReference type="EMBL" id="JAD47637.1"/>
    </source>
</evidence>
<proteinExistence type="predicted"/>
<accession>A0A0A9AKQ7</accession>
<dbReference type="EMBL" id="GBRH01250258">
    <property type="protein sequence ID" value="JAD47637.1"/>
    <property type="molecule type" value="Transcribed_RNA"/>
</dbReference>
<reference evidence="1" key="2">
    <citation type="journal article" date="2015" name="Data Brief">
        <title>Shoot transcriptome of the giant reed, Arundo donax.</title>
        <authorList>
            <person name="Barrero R.A."/>
            <person name="Guerrero F.D."/>
            <person name="Moolhuijzen P."/>
            <person name="Goolsby J.A."/>
            <person name="Tidwell J."/>
            <person name="Bellgard S.E."/>
            <person name="Bellgard M.I."/>
        </authorList>
    </citation>
    <scope>NUCLEOTIDE SEQUENCE</scope>
    <source>
        <tissue evidence="1">Shoot tissue taken approximately 20 cm above the soil surface</tissue>
    </source>
</reference>
<protein>
    <submittedName>
        <fullName evidence="1">Uncharacterized protein</fullName>
    </submittedName>
</protein>
<organism evidence="1">
    <name type="scientific">Arundo donax</name>
    <name type="common">Giant reed</name>
    <name type="synonym">Donax arundinaceus</name>
    <dbReference type="NCBI Taxonomy" id="35708"/>
    <lineage>
        <taxon>Eukaryota</taxon>
        <taxon>Viridiplantae</taxon>
        <taxon>Streptophyta</taxon>
        <taxon>Embryophyta</taxon>
        <taxon>Tracheophyta</taxon>
        <taxon>Spermatophyta</taxon>
        <taxon>Magnoliopsida</taxon>
        <taxon>Liliopsida</taxon>
        <taxon>Poales</taxon>
        <taxon>Poaceae</taxon>
        <taxon>PACMAD clade</taxon>
        <taxon>Arundinoideae</taxon>
        <taxon>Arundineae</taxon>
        <taxon>Arundo</taxon>
    </lineage>
</organism>
<name>A0A0A9AKQ7_ARUDO</name>